<accession>A0AAN7UYZ8</accession>
<dbReference type="Proteomes" id="UP001329430">
    <property type="component" value="Chromosome 10"/>
</dbReference>
<feature type="chain" id="PRO_5042867785" evidence="1">
    <location>
        <begin position="21"/>
        <end position="92"/>
    </location>
</feature>
<evidence type="ECO:0000313" key="2">
    <source>
        <dbReference type="EMBL" id="KAK5638023.1"/>
    </source>
</evidence>
<dbReference type="AlphaFoldDB" id="A0AAN7UYZ8"/>
<sequence>MKPFVIGCLLLVLFISITKANFDIDELLKQKDNDIQAKSEKLNRNFQRMLQFVNILGQVDTFLSERLKLIIRKLALLADDDDDGYSKRKRAH</sequence>
<evidence type="ECO:0000313" key="3">
    <source>
        <dbReference type="Proteomes" id="UP001329430"/>
    </source>
</evidence>
<dbReference type="EMBL" id="JAVRBK010000010">
    <property type="protein sequence ID" value="KAK5638023.1"/>
    <property type="molecule type" value="Genomic_DNA"/>
</dbReference>
<keyword evidence="3" id="KW-1185">Reference proteome</keyword>
<comment type="caution">
    <text evidence="2">The sequence shown here is derived from an EMBL/GenBank/DDBJ whole genome shotgun (WGS) entry which is preliminary data.</text>
</comment>
<proteinExistence type="predicted"/>
<evidence type="ECO:0000256" key="1">
    <source>
        <dbReference type="SAM" id="SignalP"/>
    </source>
</evidence>
<gene>
    <name evidence="2" type="ORF">RI129_012318</name>
</gene>
<reference evidence="2 3" key="1">
    <citation type="journal article" date="2024" name="Insects">
        <title>An Improved Chromosome-Level Genome Assembly of the Firefly Pyrocoelia pectoralis.</title>
        <authorList>
            <person name="Fu X."/>
            <person name="Meyer-Rochow V.B."/>
            <person name="Ballantyne L."/>
            <person name="Zhu X."/>
        </authorList>
    </citation>
    <scope>NUCLEOTIDE SEQUENCE [LARGE SCALE GENOMIC DNA]</scope>
    <source>
        <strain evidence="2">XCY_ONT2</strain>
    </source>
</reference>
<keyword evidence="1" id="KW-0732">Signal</keyword>
<organism evidence="2 3">
    <name type="scientific">Pyrocoelia pectoralis</name>
    <dbReference type="NCBI Taxonomy" id="417401"/>
    <lineage>
        <taxon>Eukaryota</taxon>
        <taxon>Metazoa</taxon>
        <taxon>Ecdysozoa</taxon>
        <taxon>Arthropoda</taxon>
        <taxon>Hexapoda</taxon>
        <taxon>Insecta</taxon>
        <taxon>Pterygota</taxon>
        <taxon>Neoptera</taxon>
        <taxon>Endopterygota</taxon>
        <taxon>Coleoptera</taxon>
        <taxon>Polyphaga</taxon>
        <taxon>Elateriformia</taxon>
        <taxon>Elateroidea</taxon>
        <taxon>Lampyridae</taxon>
        <taxon>Lampyrinae</taxon>
        <taxon>Pyrocoelia</taxon>
    </lineage>
</organism>
<name>A0AAN7UYZ8_9COLE</name>
<feature type="signal peptide" evidence="1">
    <location>
        <begin position="1"/>
        <end position="20"/>
    </location>
</feature>
<protein>
    <submittedName>
        <fullName evidence="2">Uncharacterized protein</fullName>
    </submittedName>
</protein>